<evidence type="ECO:0000313" key="2">
    <source>
        <dbReference type="Proteomes" id="UP000702544"/>
    </source>
</evidence>
<accession>A0AAE5CD87</accession>
<name>A0AAE5CD87_9BACT</name>
<gene>
    <name evidence="1" type="ORF">GWO12_17195</name>
</gene>
<dbReference type="EMBL" id="JAACAK010000148">
    <property type="protein sequence ID" value="NIR76815.1"/>
    <property type="molecule type" value="Genomic_DNA"/>
</dbReference>
<proteinExistence type="predicted"/>
<evidence type="ECO:0000313" key="1">
    <source>
        <dbReference type="EMBL" id="NIR76815.1"/>
    </source>
</evidence>
<organism evidence="1 2">
    <name type="scientific">Candidatus Kutchimonas denitrificans</name>
    <dbReference type="NCBI Taxonomy" id="3056748"/>
    <lineage>
        <taxon>Bacteria</taxon>
        <taxon>Pseudomonadati</taxon>
        <taxon>Gemmatimonadota</taxon>
        <taxon>Gemmatimonadia</taxon>
        <taxon>Candidatus Palauibacterales</taxon>
        <taxon>Candidatus Palauibacteraceae</taxon>
        <taxon>Candidatus Kutchimonas</taxon>
    </lineage>
</organism>
<comment type="caution">
    <text evidence="1">The sequence shown here is derived from an EMBL/GenBank/DDBJ whole genome shotgun (WGS) entry which is preliminary data.</text>
</comment>
<sequence>MSVGEWVYERIVRPLLARTSFPCHACASFDERPMKDFRDCDCEWGRIARQEYERENQ</sequence>
<dbReference type="Proteomes" id="UP000702544">
    <property type="component" value="Unassembled WGS sequence"/>
</dbReference>
<reference evidence="1 2" key="1">
    <citation type="submission" date="2020-01" db="EMBL/GenBank/DDBJ databases">
        <title>Genomes assembled from Gulf of Kutch pelagic sediment metagenomes.</title>
        <authorList>
            <person name="Chandrashekar M."/>
            <person name="Mahajan M.S."/>
            <person name="Dave K.J."/>
            <person name="Vatsa P."/>
            <person name="Nathani N.M."/>
        </authorList>
    </citation>
    <scope>NUCLEOTIDE SEQUENCE [LARGE SCALE GENOMIC DNA]</scope>
    <source>
        <strain evidence="1">KS3-K002</strain>
    </source>
</reference>
<protein>
    <submittedName>
        <fullName evidence="1">Uncharacterized protein</fullName>
    </submittedName>
</protein>
<dbReference type="AlphaFoldDB" id="A0AAE5CD87"/>